<organism evidence="1">
    <name type="scientific">uncultured Thermomicrobiales bacterium</name>
    <dbReference type="NCBI Taxonomy" id="1645740"/>
    <lineage>
        <taxon>Bacteria</taxon>
        <taxon>Pseudomonadati</taxon>
        <taxon>Thermomicrobiota</taxon>
        <taxon>Thermomicrobia</taxon>
        <taxon>Thermomicrobiales</taxon>
        <taxon>environmental samples</taxon>
    </lineage>
</organism>
<evidence type="ECO:0008006" key="2">
    <source>
        <dbReference type="Google" id="ProtNLM"/>
    </source>
</evidence>
<sequence length="75" mass="8433">MDVQLVRGFTALGVGHYGNAYEHLIRLFERGDPAWHEIKRCWAIGDLAEAARHSGHLEEARALLPEMEAILGKTH</sequence>
<accession>A0A6J4V1R0</accession>
<dbReference type="EMBL" id="CADCWN010000107">
    <property type="protein sequence ID" value="CAA9565548.1"/>
    <property type="molecule type" value="Genomic_DNA"/>
</dbReference>
<name>A0A6J4V1R0_9BACT</name>
<protein>
    <recommendedName>
        <fullName evidence="2">Tetratricopeptide repeat protein</fullName>
    </recommendedName>
</protein>
<evidence type="ECO:0000313" key="1">
    <source>
        <dbReference type="EMBL" id="CAA9565548.1"/>
    </source>
</evidence>
<dbReference type="AlphaFoldDB" id="A0A6J4V1R0"/>
<proteinExistence type="predicted"/>
<feature type="non-terminal residue" evidence="1">
    <location>
        <position position="75"/>
    </location>
</feature>
<gene>
    <name evidence="1" type="ORF">AVDCRST_MAG18-1446</name>
</gene>
<reference evidence="1" key="1">
    <citation type="submission" date="2020-02" db="EMBL/GenBank/DDBJ databases">
        <authorList>
            <person name="Meier V. D."/>
        </authorList>
    </citation>
    <scope>NUCLEOTIDE SEQUENCE</scope>
    <source>
        <strain evidence="1">AVDCRST_MAG18</strain>
    </source>
</reference>